<organism evidence="1 2">
    <name type="scientific">Solanum commersonii</name>
    <name type="common">Commerson's wild potato</name>
    <name type="synonym">Commerson's nightshade</name>
    <dbReference type="NCBI Taxonomy" id="4109"/>
    <lineage>
        <taxon>Eukaryota</taxon>
        <taxon>Viridiplantae</taxon>
        <taxon>Streptophyta</taxon>
        <taxon>Embryophyta</taxon>
        <taxon>Tracheophyta</taxon>
        <taxon>Spermatophyta</taxon>
        <taxon>Magnoliopsida</taxon>
        <taxon>eudicotyledons</taxon>
        <taxon>Gunneridae</taxon>
        <taxon>Pentapetalae</taxon>
        <taxon>asterids</taxon>
        <taxon>lamiids</taxon>
        <taxon>Solanales</taxon>
        <taxon>Solanaceae</taxon>
        <taxon>Solanoideae</taxon>
        <taxon>Solaneae</taxon>
        <taxon>Solanum</taxon>
    </lineage>
</organism>
<keyword evidence="2" id="KW-1185">Reference proteome</keyword>
<gene>
    <name evidence="1" type="ORF">H5410_003150</name>
</gene>
<sequence length="110" mass="12605">MDSRTSLLTSYGGKVHSGSKRLHYKSYQKCGVIQVSGKDKITWNYPWFPWVEVIHMSSVRPFLLLMGIRGVQPYVLLRVLHQLSRCQVLPITEDMKDFVSKVGSKVPLPE</sequence>
<comment type="caution">
    <text evidence="1">The sequence shown here is derived from an EMBL/GenBank/DDBJ whole genome shotgun (WGS) entry which is preliminary data.</text>
</comment>
<evidence type="ECO:0000313" key="2">
    <source>
        <dbReference type="Proteomes" id="UP000824120"/>
    </source>
</evidence>
<dbReference type="EMBL" id="JACXVP010000001">
    <property type="protein sequence ID" value="KAG5631433.1"/>
    <property type="molecule type" value="Genomic_DNA"/>
</dbReference>
<dbReference type="Proteomes" id="UP000824120">
    <property type="component" value="Chromosome 1"/>
</dbReference>
<proteinExistence type="predicted"/>
<accession>A0A9J6B401</accession>
<name>A0A9J6B401_SOLCO</name>
<protein>
    <submittedName>
        <fullName evidence="1">Uncharacterized protein</fullName>
    </submittedName>
</protein>
<dbReference type="OrthoDB" id="1748438at2759"/>
<reference evidence="1 2" key="1">
    <citation type="submission" date="2020-09" db="EMBL/GenBank/DDBJ databases">
        <title>De no assembly of potato wild relative species, Solanum commersonii.</title>
        <authorList>
            <person name="Cho K."/>
        </authorList>
    </citation>
    <scope>NUCLEOTIDE SEQUENCE [LARGE SCALE GENOMIC DNA]</scope>
    <source>
        <strain evidence="1">LZ3.2</strain>
        <tissue evidence="1">Leaf</tissue>
    </source>
</reference>
<evidence type="ECO:0000313" key="1">
    <source>
        <dbReference type="EMBL" id="KAG5631433.1"/>
    </source>
</evidence>
<dbReference type="AlphaFoldDB" id="A0A9J6B401"/>